<evidence type="ECO:0000313" key="8">
    <source>
        <dbReference type="Proteomes" id="UP000005178"/>
    </source>
</evidence>
<dbReference type="HOGENOM" id="CLU_651586_0_0_9"/>
<dbReference type="EMBL" id="ABIL02000006">
    <property type="protein sequence ID" value="EDS71648.1"/>
    <property type="molecule type" value="Genomic_DNA"/>
</dbReference>
<keyword evidence="3 5" id="KW-1133">Transmembrane helix</keyword>
<dbReference type="Pfam" id="PF13515">
    <property type="entry name" value="FUSC_2"/>
    <property type="match status" value="1"/>
</dbReference>
<evidence type="ECO:0000313" key="7">
    <source>
        <dbReference type="EMBL" id="EDS71648.1"/>
    </source>
</evidence>
<name>B1CBK1_9FIRM</name>
<accession>B1CBK1</accession>
<comment type="subcellular location">
    <subcellularLocation>
        <location evidence="1">Membrane</location>
        <topology evidence="1">Multi-pass membrane protein</topology>
    </subcellularLocation>
</comment>
<dbReference type="STRING" id="445971.ANASTE_01350"/>
<keyword evidence="2 5" id="KW-0812">Transmembrane</keyword>
<reference evidence="7" key="1">
    <citation type="submission" date="2008-01" db="EMBL/GenBank/DDBJ databases">
        <authorList>
            <person name="Fulton L."/>
            <person name="Clifton S."/>
            <person name="Fulton B."/>
            <person name="Xu J."/>
            <person name="Minx P."/>
            <person name="Pepin K.H."/>
            <person name="Johnson M."/>
            <person name="Thiruvilangam P."/>
            <person name="Bhonagiri V."/>
            <person name="Nash W.E."/>
            <person name="Mardis E.R."/>
            <person name="Wilson R.K."/>
        </authorList>
    </citation>
    <scope>NUCLEOTIDE SEQUENCE [LARGE SCALE GENOMIC DNA]</scope>
    <source>
        <strain evidence="7">DSM 17244</strain>
    </source>
</reference>
<proteinExistence type="predicted"/>
<feature type="domain" description="Integral membrane bound transporter" evidence="6">
    <location>
        <begin position="137"/>
        <end position="257"/>
    </location>
</feature>
<feature type="transmembrane region" description="Helical" evidence="5">
    <location>
        <begin position="198"/>
        <end position="220"/>
    </location>
</feature>
<evidence type="ECO:0000256" key="3">
    <source>
        <dbReference type="ARBA" id="ARBA00022989"/>
    </source>
</evidence>
<dbReference type="GeneID" id="98000440"/>
<dbReference type="GO" id="GO:0016020">
    <property type="term" value="C:membrane"/>
    <property type="evidence" value="ECO:0007669"/>
    <property type="project" value="UniProtKB-SubCell"/>
</dbReference>
<gene>
    <name evidence="7" type="ORF">ANASTE_01350</name>
</gene>
<dbReference type="eggNOG" id="COG1289">
    <property type="taxonomic scope" value="Bacteria"/>
</dbReference>
<keyword evidence="4 5" id="KW-0472">Membrane</keyword>
<evidence type="ECO:0000256" key="4">
    <source>
        <dbReference type="ARBA" id="ARBA00023136"/>
    </source>
</evidence>
<sequence>MMAILFQRSTYLCSDLNNGDYINKFECMICIDSLSIFLNNVRIKIEENDNSILISEAKKLIKIGKFKDERIKTFYNSFLYMLILILKNVTIENRDNIKHPLTENVNKYLNRLNRKFSSKSFEVRYAIRLIFVMTLTVSLCKIFNISHLYWIPLNALLLLQPGYEESNKRMITRPIGTVIGCIIIFFIYPYLPGVTGIFILSFLMLSIMYSLTPGTWYQPIFSTVYALSMASLSMNNTTAIQMRLLYLFIAVFIVMLVNNLLFPNKKEYMFKLNINTLNDIQFMSWELIYKSLLSHIDNGMFHNALNYFHMIYMDSENYIKGMEDTNKAKKYRDILTVHWRMLSEAEQILWVIQTRSIDYNDMENLFRLADYFTHLEINDLFIDNDYLNDNFIFEDDNVNYFTRQYIININRLFEIYKNINI</sequence>
<reference evidence="7" key="2">
    <citation type="submission" date="2013-08" db="EMBL/GenBank/DDBJ databases">
        <title>Draft genome sequence of Anaerofustis stercorihominis (DSM 17244).</title>
        <authorList>
            <person name="Sudarsanam P."/>
            <person name="Ley R."/>
            <person name="Guruge J."/>
            <person name="Turnbaugh P.J."/>
            <person name="Mahowald M."/>
            <person name="Liep D."/>
            <person name="Gordon J."/>
        </authorList>
    </citation>
    <scope>NUCLEOTIDE SEQUENCE</scope>
    <source>
        <strain evidence="7">DSM 17244</strain>
    </source>
</reference>
<keyword evidence="8" id="KW-1185">Reference proteome</keyword>
<organism evidence="7 8">
    <name type="scientific">Anaerofustis stercorihominis DSM 17244</name>
    <dbReference type="NCBI Taxonomy" id="445971"/>
    <lineage>
        <taxon>Bacteria</taxon>
        <taxon>Bacillati</taxon>
        <taxon>Bacillota</taxon>
        <taxon>Clostridia</taxon>
        <taxon>Eubacteriales</taxon>
        <taxon>Eubacteriaceae</taxon>
        <taxon>Anaerofustis</taxon>
    </lineage>
</organism>
<feature type="transmembrane region" description="Helical" evidence="5">
    <location>
        <begin position="125"/>
        <end position="151"/>
    </location>
</feature>
<feature type="transmembrane region" description="Helical" evidence="5">
    <location>
        <begin position="171"/>
        <end position="191"/>
    </location>
</feature>
<dbReference type="InterPro" id="IPR049453">
    <property type="entry name" value="Memb_transporter_dom"/>
</dbReference>
<comment type="caution">
    <text evidence="7">The sequence shown here is derived from an EMBL/GenBank/DDBJ whole genome shotgun (WGS) entry which is preliminary data.</text>
</comment>
<feature type="transmembrane region" description="Helical" evidence="5">
    <location>
        <begin position="240"/>
        <end position="262"/>
    </location>
</feature>
<evidence type="ECO:0000259" key="6">
    <source>
        <dbReference type="Pfam" id="PF13515"/>
    </source>
</evidence>
<dbReference type="Proteomes" id="UP000005178">
    <property type="component" value="Unassembled WGS sequence"/>
</dbReference>
<evidence type="ECO:0000256" key="2">
    <source>
        <dbReference type="ARBA" id="ARBA00022692"/>
    </source>
</evidence>
<dbReference type="OrthoDB" id="1893152at2"/>
<evidence type="ECO:0000256" key="1">
    <source>
        <dbReference type="ARBA" id="ARBA00004141"/>
    </source>
</evidence>
<dbReference type="AlphaFoldDB" id="B1CBK1"/>
<protein>
    <recommendedName>
        <fullName evidence="6">Integral membrane bound transporter domain-containing protein</fullName>
    </recommendedName>
</protein>
<evidence type="ECO:0000256" key="5">
    <source>
        <dbReference type="SAM" id="Phobius"/>
    </source>
</evidence>
<dbReference type="RefSeq" id="WP_007050118.1">
    <property type="nucleotide sequence ID" value="NZ_DS560019.1"/>
</dbReference>